<reference evidence="3" key="1">
    <citation type="journal article" date="2017" name="Cell">
        <title>Insights into land plant evolution garnered from the Marchantia polymorpha genome.</title>
        <authorList>
            <person name="Bowman J.L."/>
            <person name="Kohchi T."/>
            <person name="Yamato K.T."/>
            <person name="Jenkins J."/>
            <person name="Shu S."/>
            <person name="Ishizaki K."/>
            <person name="Yamaoka S."/>
            <person name="Nishihama R."/>
            <person name="Nakamura Y."/>
            <person name="Berger F."/>
            <person name="Adam C."/>
            <person name="Aki S.S."/>
            <person name="Althoff F."/>
            <person name="Araki T."/>
            <person name="Arteaga-Vazquez M.A."/>
            <person name="Balasubrmanian S."/>
            <person name="Barry K."/>
            <person name="Bauer D."/>
            <person name="Boehm C.R."/>
            <person name="Briginshaw L."/>
            <person name="Caballero-Perez J."/>
            <person name="Catarino B."/>
            <person name="Chen F."/>
            <person name="Chiyoda S."/>
            <person name="Chovatia M."/>
            <person name="Davies K.M."/>
            <person name="Delmans M."/>
            <person name="Demura T."/>
            <person name="Dierschke T."/>
            <person name="Dolan L."/>
            <person name="Dorantes-Acosta A.E."/>
            <person name="Eklund D.M."/>
            <person name="Florent S.N."/>
            <person name="Flores-Sandoval E."/>
            <person name="Fujiyama A."/>
            <person name="Fukuzawa H."/>
            <person name="Galik B."/>
            <person name="Grimanelli D."/>
            <person name="Grimwood J."/>
            <person name="Grossniklaus U."/>
            <person name="Hamada T."/>
            <person name="Haseloff J."/>
            <person name="Hetherington A.J."/>
            <person name="Higo A."/>
            <person name="Hirakawa Y."/>
            <person name="Hundley H.N."/>
            <person name="Ikeda Y."/>
            <person name="Inoue K."/>
            <person name="Inoue S.I."/>
            <person name="Ishida S."/>
            <person name="Jia Q."/>
            <person name="Kakita M."/>
            <person name="Kanazawa T."/>
            <person name="Kawai Y."/>
            <person name="Kawashima T."/>
            <person name="Kennedy M."/>
            <person name="Kinose K."/>
            <person name="Kinoshita T."/>
            <person name="Kohara Y."/>
            <person name="Koide E."/>
            <person name="Komatsu K."/>
            <person name="Kopischke S."/>
            <person name="Kubo M."/>
            <person name="Kyozuka J."/>
            <person name="Lagercrantz U."/>
            <person name="Lin S.S."/>
            <person name="Lindquist E."/>
            <person name="Lipzen A.M."/>
            <person name="Lu C.W."/>
            <person name="De Luna E."/>
            <person name="Martienssen R.A."/>
            <person name="Minamino N."/>
            <person name="Mizutani M."/>
            <person name="Mizutani M."/>
            <person name="Mochizuki N."/>
            <person name="Monte I."/>
            <person name="Mosher R."/>
            <person name="Nagasaki H."/>
            <person name="Nakagami H."/>
            <person name="Naramoto S."/>
            <person name="Nishitani K."/>
            <person name="Ohtani M."/>
            <person name="Okamoto T."/>
            <person name="Okumura M."/>
            <person name="Phillips J."/>
            <person name="Pollak B."/>
            <person name="Reinders A."/>
            <person name="Rovekamp M."/>
            <person name="Sano R."/>
            <person name="Sawa S."/>
            <person name="Schmid M.W."/>
            <person name="Shirakawa M."/>
            <person name="Solano R."/>
            <person name="Spunde A."/>
            <person name="Suetsugu N."/>
            <person name="Sugano S."/>
            <person name="Sugiyama A."/>
            <person name="Sun R."/>
            <person name="Suzuki Y."/>
            <person name="Takenaka M."/>
            <person name="Takezawa D."/>
            <person name="Tomogane H."/>
            <person name="Tsuzuki M."/>
            <person name="Ueda T."/>
            <person name="Umeda M."/>
            <person name="Ward J.M."/>
            <person name="Watanabe Y."/>
            <person name="Yazaki K."/>
            <person name="Yokoyama R."/>
            <person name="Yoshitake Y."/>
            <person name="Yotsui I."/>
            <person name="Zachgo S."/>
            <person name="Schmutz J."/>
        </authorList>
    </citation>
    <scope>NUCLEOTIDE SEQUENCE [LARGE SCALE GENOMIC DNA]</scope>
    <source>
        <strain evidence="3">Tak-1</strain>
    </source>
</reference>
<feature type="domain" description="Reverse transcriptase zinc-binding" evidence="1">
    <location>
        <begin position="52"/>
        <end position="120"/>
    </location>
</feature>
<gene>
    <name evidence="2" type="ORF">MARPO_0042s0067</name>
</gene>
<name>A0A2R6X1P0_MARPO</name>
<dbReference type="AlphaFoldDB" id="A0A2R6X1P0"/>
<protein>
    <recommendedName>
        <fullName evidence="1">Reverse transcriptase zinc-binding domain-containing protein</fullName>
    </recommendedName>
</protein>
<organism evidence="2 3">
    <name type="scientific">Marchantia polymorpha</name>
    <name type="common">Common liverwort</name>
    <name type="synonym">Marchantia aquatica</name>
    <dbReference type="NCBI Taxonomy" id="3197"/>
    <lineage>
        <taxon>Eukaryota</taxon>
        <taxon>Viridiplantae</taxon>
        <taxon>Streptophyta</taxon>
        <taxon>Embryophyta</taxon>
        <taxon>Marchantiophyta</taxon>
        <taxon>Marchantiopsida</taxon>
        <taxon>Marchantiidae</taxon>
        <taxon>Marchantiales</taxon>
        <taxon>Marchantiaceae</taxon>
        <taxon>Marchantia</taxon>
    </lineage>
</organism>
<dbReference type="EMBL" id="KZ772714">
    <property type="protein sequence ID" value="PTQ40029.1"/>
    <property type="molecule type" value="Genomic_DNA"/>
</dbReference>
<sequence length="184" mass="20764">MYLQILGARRISYLRPGALEMNAQEATYAYTAQQGCHWFCSRPRLSHPISLKWRGLVPASYRPRKEATFLWSIYLKAIAMNHWRSVCTLGLCDPCPCCSQDVSETIHHAFFECEAAQSAWDFASTIVQLLAGSSRTSMPWERLTMEQCLLGIDLPAHLLELQRTWSLLCGPTGRCHLGRNTASG</sequence>
<dbReference type="OMA" id="SETIHHA"/>
<dbReference type="InterPro" id="IPR026960">
    <property type="entry name" value="RVT-Znf"/>
</dbReference>
<evidence type="ECO:0000259" key="1">
    <source>
        <dbReference type="Pfam" id="PF13966"/>
    </source>
</evidence>
<evidence type="ECO:0000313" key="2">
    <source>
        <dbReference type="EMBL" id="PTQ40029.1"/>
    </source>
</evidence>
<proteinExistence type="predicted"/>
<accession>A0A2R6X1P0</accession>
<keyword evidence="3" id="KW-1185">Reference proteome</keyword>
<evidence type="ECO:0000313" key="3">
    <source>
        <dbReference type="Proteomes" id="UP000244005"/>
    </source>
</evidence>
<dbReference type="Pfam" id="PF13966">
    <property type="entry name" value="zf-RVT"/>
    <property type="match status" value="1"/>
</dbReference>
<dbReference type="Proteomes" id="UP000244005">
    <property type="component" value="Unassembled WGS sequence"/>
</dbReference>